<dbReference type="RefSeq" id="WP_345365531.1">
    <property type="nucleotide sequence ID" value="NZ_BAABII010000016.1"/>
</dbReference>
<dbReference type="SFLD" id="SFLDG01129">
    <property type="entry name" value="C1.5:_HAD__Beta-PGM__Phosphata"/>
    <property type="match status" value="1"/>
</dbReference>
<comment type="caution">
    <text evidence="1">The sequence shown here is derived from an EMBL/GenBank/DDBJ whole genome shotgun (WGS) entry which is preliminary data.</text>
</comment>
<organism evidence="1 2">
    <name type="scientific">Saccharopolyspora cebuensis</name>
    <dbReference type="NCBI Taxonomy" id="418759"/>
    <lineage>
        <taxon>Bacteria</taxon>
        <taxon>Bacillati</taxon>
        <taxon>Actinomycetota</taxon>
        <taxon>Actinomycetes</taxon>
        <taxon>Pseudonocardiales</taxon>
        <taxon>Pseudonocardiaceae</taxon>
        <taxon>Saccharopolyspora</taxon>
    </lineage>
</organism>
<accession>A0ABV4CGH3</accession>
<dbReference type="Proteomes" id="UP001564626">
    <property type="component" value="Unassembled WGS sequence"/>
</dbReference>
<dbReference type="PANTHER" id="PTHR43434:SF19">
    <property type="entry name" value="PHOSPHONOACETALDEHYDE HYDROLASE"/>
    <property type="match status" value="1"/>
</dbReference>
<evidence type="ECO:0000313" key="2">
    <source>
        <dbReference type="Proteomes" id="UP001564626"/>
    </source>
</evidence>
<dbReference type="EMBL" id="JBGEHV010000019">
    <property type="protein sequence ID" value="MEY8040200.1"/>
    <property type="molecule type" value="Genomic_DNA"/>
</dbReference>
<dbReference type="InterPro" id="IPR023198">
    <property type="entry name" value="PGP-like_dom2"/>
</dbReference>
<dbReference type="Gene3D" id="3.40.50.1000">
    <property type="entry name" value="HAD superfamily/HAD-like"/>
    <property type="match status" value="1"/>
</dbReference>
<sequence length="228" mass="23432">MSAESVELVVFDMAGTTVADDGLVERAFRAAADRTGLIGPDGPEPLLEHVRATMGQSKITVFRHLTGGDEQRAQEANEAFETAYAELVSEGWCTPLPGAERTFAALRAADVRIALTTGFAQATQEAILDALGWRETADVALCPATAGRGRPHPDLPLTALLRTGASSVRAMVVVGDTTSDVLSGLRAGAGAVYGVRTGAHGEAELRAAGATDVLAGIGDLPAALGLPS</sequence>
<dbReference type="NCBIfam" id="TIGR03351">
    <property type="entry name" value="PhnX-like"/>
    <property type="match status" value="1"/>
</dbReference>
<dbReference type="InterPro" id="IPR036412">
    <property type="entry name" value="HAD-like_sf"/>
</dbReference>
<evidence type="ECO:0000313" key="1">
    <source>
        <dbReference type="EMBL" id="MEY8040200.1"/>
    </source>
</evidence>
<dbReference type="SUPFAM" id="SSF56784">
    <property type="entry name" value="HAD-like"/>
    <property type="match status" value="1"/>
</dbReference>
<dbReference type="InterPro" id="IPR022468">
    <property type="entry name" value="PhnX-like"/>
</dbReference>
<dbReference type="Gene3D" id="1.10.150.240">
    <property type="entry name" value="Putative phosphatase, domain 2"/>
    <property type="match status" value="1"/>
</dbReference>
<dbReference type="Pfam" id="PF00702">
    <property type="entry name" value="Hydrolase"/>
    <property type="match status" value="1"/>
</dbReference>
<dbReference type="PANTHER" id="PTHR43434">
    <property type="entry name" value="PHOSPHOGLYCOLATE PHOSPHATASE"/>
    <property type="match status" value="1"/>
</dbReference>
<dbReference type="InterPro" id="IPR023214">
    <property type="entry name" value="HAD_sf"/>
</dbReference>
<dbReference type="InterPro" id="IPR050155">
    <property type="entry name" value="HAD-like_hydrolase_sf"/>
</dbReference>
<dbReference type="SFLD" id="SFLDS00003">
    <property type="entry name" value="Haloacid_Dehalogenase"/>
    <property type="match status" value="1"/>
</dbReference>
<reference evidence="1 2" key="1">
    <citation type="submission" date="2024-08" db="EMBL/GenBank/DDBJ databases">
        <title>Genome mining of Saccharopolyspora cebuensis PGLac3 from Nigerian medicinal plant.</title>
        <authorList>
            <person name="Ezeobiora C.E."/>
            <person name="Igbokwe N.H."/>
            <person name="Amin D.H."/>
            <person name="Mendie U.E."/>
        </authorList>
    </citation>
    <scope>NUCLEOTIDE SEQUENCE [LARGE SCALE GENOMIC DNA]</scope>
    <source>
        <strain evidence="1 2">PGLac3</strain>
    </source>
</reference>
<name>A0ABV4CGH3_9PSEU</name>
<keyword evidence="2" id="KW-1185">Reference proteome</keyword>
<proteinExistence type="predicted"/>
<protein>
    <submittedName>
        <fullName evidence="1">Phosphonatase-like hydrolase</fullName>
    </submittedName>
</protein>
<gene>
    <name evidence="1" type="ORF">AB8O55_12420</name>
</gene>